<proteinExistence type="predicted"/>
<dbReference type="Gene3D" id="3.10.129.10">
    <property type="entry name" value="Hotdog Thioesterase"/>
    <property type="match status" value="1"/>
</dbReference>
<gene>
    <name evidence="2" type="ORF">LCGC14_0009470</name>
</gene>
<dbReference type="Pfam" id="PF13279">
    <property type="entry name" value="4HBT_2"/>
    <property type="match status" value="1"/>
</dbReference>
<dbReference type="InterPro" id="IPR029069">
    <property type="entry name" value="HotDog_dom_sf"/>
</dbReference>
<accession>A0A0F9W932</accession>
<dbReference type="SUPFAM" id="SSF54637">
    <property type="entry name" value="Thioesterase/thiol ester dehydrase-isomerase"/>
    <property type="match status" value="1"/>
</dbReference>
<reference evidence="2" key="1">
    <citation type="journal article" date="2015" name="Nature">
        <title>Complex archaea that bridge the gap between prokaryotes and eukaryotes.</title>
        <authorList>
            <person name="Spang A."/>
            <person name="Saw J.H."/>
            <person name="Jorgensen S.L."/>
            <person name="Zaremba-Niedzwiedzka K."/>
            <person name="Martijn J."/>
            <person name="Lind A.E."/>
            <person name="van Eijk R."/>
            <person name="Schleper C."/>
            <person name="Guy L."/>
            <person name="Ettema T.J."/>
        </authorList>
    </citation>
    <scope>NUCLEOTIDE SEQUENCE</scope>
</reference>
<sequence>MPTWDRPDPHTLSIVVAADEIDELGHTNNAVYVRWLERCAWQHSEALGLDLASYRLLDRAMVVLRHEIDYLAAAYLGDELQVATWIVQSDNKLRLTREFQICRGSDQQTLLRAKSTFVCIALTTGKPKRMPTVFLERYVGAMV</sequence>
<name>A0A0F9W932_9ZZZZ</name>
<dbReference type="PANTHER" id="PTHR31793">
    <property type="entry name" value="4-HYDROXYBENZOYL-COA THIOESTERASE FAMILY MEMBER"/>
    <property type="match status" value="1"/>
</dbReference>
<dbReference type="EMBL" id="LAZR01000001">
    <property type="protein sequence ID" value="KKO12930.1"/>
    <property type="molecule type" value="Genomic_DNA"/>
</dbReference>
<keyword evidence="1" id="KW-0378">Hydrolase</keyword>
<dbReference type="AlphaFoldDB" id="A0A0F9W932"/>
<dbReference type="InterPro" id="IPR050563">
    <property type="entry name" value="4-hydroxybenzoyl-CoA_TE"/>
</dbReference>
<protein>
    <recommendedName>
        <fullName evidence="3">Thioesterase domain-containing protein</fullName>
    </recommendedName>
</protein>
<evidence type="ECO:0008006" key="3">
    <source>
        <dbReference type="Google" id="ProtNLM"/>
    </source>
</evidence>
<dbReference type="FunFam" id="3.10.129.10:FF:000094">
    <property type="entry name" value="4-hydroxybenzoyl-CoA thioesterase"/>
    <property type="match status" value="1"/>
</dbReference>
<dbReference type="PANTHER" id="PTHR31793:SF37">
    <property type="entry name" value="ACYL-COA THIOESTER HYDROLASE YBGC"/>
    <property type="match status" value="1"/>
</dbReference>
<dbReference type="CDD" id="cd00586">
    <property type="entry name" value="4HBT"/>
    <property type="match status" value="1"/>
</dbReference>
<comment type="caution">
    <text evidence="2">The sequence shown here is derived from an EMBL/GenBank/DDBJ whole genome shotgun (WGS) entry which is preliminary data.</text>
</comment>
<evidence type="ECO:0000313" key="2">
    <source>
        <dbReference type="EMBL" id="KKO12930.1"/>
    </source>
</evidence>
<evidence type="ECO:0000256" key="1">
    <source>
        <dbReference type="ARBA" id="ARBA00022801"/>
    </source>
</evidence>
<organism evidence="2">
    <name type="scientific">marine sediment metagenome</name>
    <dbReference type="NCBI Taxonomy" id="412755"/>
    <lineage>
        <taxon>unclassified sequences</taxon>
        <taxon>metagenomes</taxon>
        <taxon>ecological metagenomes</taxon>
    </lineage>
</organism>
<dbReference type="GO" id="GO:0047617">
    <property type="term" value="F:fatty acyl-CoA hydrolase activity"/>
    <property type="evidence" value="ECO:0007669"/>
    <property type="project" value="TreeGrafter"/>
</dbReference>